<evidence type="ECO:0008006" key="3">
    <source>
        <dbReference type="Google" id="ProtNLM"/>
    </source>
</evidence>
<dbReference type="SUPFAM" id="SSF109854">
    <property type="entry name" value="DinB/YfiT-like putative metalloenzymes"/>
    <property type="match status" value="1"/>
</dbReference>
<keyword evidence="2" id="KW-1185">Reference proteome</keyword>
<evidence type="ECO:0000313" key="1">
    <source>
        <dbReference type="EMBL" id="MBB5820400.1"/>
    </source>
</evidence>
<dbReference type="Pfam" id="PF04978">
    <property type="entry name" value="MST"/>
    <property type="match status" value="1"/>
</dbReference>
<dbReference type="InterPro" id="IPR007061">
    <property type="entry name" value="MST-like"/>
</dbReference>
<sequence>MTENTTGDVNHYSPDWAAGARRPLPLIGDERAVLTAYLDWHRHTFELKCSGVPAERLSDRGVPPSTMSLHGLVRHLAAVERWWFRRQFAGEEVPLLYYSDDDPDQDFETLDGDVLEAFAVWRAECRRSREIVAAAPSLDLTGTRASDGEPISLRVIMVKMIAEYARHNGHADLLRERIDGATGH</sequence>
<comment type="caution">
    <text evidence="1">The sequence shown here is derived from an EMBL/GenBank/DDBJ whole genome shotgun (WGS) entry which is preliminary data.</text>
</comment>
<dbReference type="InterPro" id="IPR034660">
    <property type="entry name" value="DinB/YfiT-like"/>
</dbReference>
<gene>
    <name evidence="1" type="ORF">F4562_003462</name>
</gene>
<protein>
    <recommendedName>
        <fullName evidence="3">Mini-circle protein</fullName>
    </recommendedName>
</protein>
<dbReference type="EMBL" id="JACHMP010000001">
    <property type="protein sequence ID" value="MBB5820400.1"/>
    <property type="molecule type" value="Genomic_DNA"/>
</dbReference>
<accession>A0A7W9IHB1</accession>
<dbReference type="Proteomes" id="UP000540685">
    <property type="component" value="Unassembled WGS sequence"/>
</dbReference>
<organism evidence="1 2">
    <name type="scientific">Streptosporangium becharense</name>
    <dbReference type="NCBI Taxonomy" id="1816182"/>
    <lineage>
        <taxon>Bacteria</taxon>
        <taxon>Bacillati</taxon>
        <taxon>Actinomycetota</taxon>
        <taxon>Actinomycetes</taxon>
        <taxon>Streptosporangiales</taxon>
        <taxon>Streptosporangiaceae</taxon>
        <taxon>Streptosporangium</taxon>
    </lineage>
</organism>
<name>A0A7W9IHB1_9ACTN</name>
<proteinExistence type="predicted"/>
<dbReference type="AlphaFoldDB" id="A0A7W9IHB1"/>
<reference evidence="1 2" key="1">
    <citation type="submission" date="2020-08" db="EMBL/GenBank/DDBJ databases">
        <title>Sequencing the genomes of 1000 actinobacteria strains.</title>
        <authorList>
            <person name="Klenk H.-P."/>
        </authorList>
    </citation>
    <scope>NUCLEOTIDE SEQUENCE [LARGE SCALE GENOMIC DNA]</scope>
    <source>
        <strain evidence="1 2">DSM 46887</strain>
    </source>
</reference>
<dbReference type="Gene3D" id="1.20.120.450">
    <property type="entry name" value="dinb family like domain"/>
    <property type="match status" value="1"/>
</dbReference>
<dbReference type="RefSeq" id="WP_184547407.1">
    <property type="nucleotide sequence ID" value="NZ_JACHMP010000001.1"/>
</dbReference>
<evidence type="ECO:0000313" key="2">
    <source>
        <dbReference type="Proteomes" id="UP000540685"/>
    </source>
</evidence>